<organism evidence="1 2">
    <name type="scientific">Daphnia pulex</name>
    <name type="common">Water flea</name>
    <dbReference type="NCBI Taxonomy" id="6669"/>
    <lineage>
        <taxon>Eukaryota</taxon>
        <taxon>Metazoa</taxon>
        <taxon>Ecdysozoa</taxon>
        <taxon>Arthropoda</taxon>
        <taxon>Crustacea</taxon>
        <taxon>Branchiopoda</taxon>
        <taxon>Diplostraca</taxon>
        <taxon>Cladocera</taxon>
        <taxon>Anomopoda</taxon>
        <taxon>Daphniidae</taxon>
        <taxon>Daphnia</taxon>
    </lineage>
</organism>
<evidence type="ECO:0000313" key="1">
    <source>
        <dbReference type="EMBL" id="EFX76219.1"/>
    </source>
</evidence>
<dbReference type="AlphaFoldDB" id="E9GWB9"/>
<name>E9GWB9_DAPPU</name>
<protein>
    <submittedName>
        <fullName evidence="1">Uncharacterized protein</fullName>
    </submittedName>
</protein>
<dbReference type="KEGG" id="dpx:DAPPUDRAFT_322544"/>
<proteinExistence type="predicted"/>
<gene>
    <name evidence="1" type="ORF">DAPPUDRAFT_322544</name>
</gene>
<keyword evidence="2" id="KW-1185">Reference proteome</keyword>
<accession>E9GWB9</accession>
<dbReference type="Proteomes" id="UP000000305">
    <property type="component" value="Unassembled WGS sequence"/>
</dbReference>
<sequence length="202" mass="23121">MALQVMVTLSKTVPDAAAALTEAVINKRAVLLESPNVEFVRKHSDKFLHQNLYGFLTSYVGTSFTMICHEENGVFHAVLTVYGEEITFHNHDVLKVKAEQELLLRYVNGLCVNRYMKWSYKPGARFDEFKNRMEIGLAEIGNYHPHVAILQLDQAFRGPAKRCEETPNRGFPQGTVPRYRCNMNTGIRRRCDFILGILKFPL</sequence>
<dbReference type="EMBL" id="GL732570">
    <property type="protein sequence ID" value="EFX76219.1"/>
    <property type="molecule type" value="Genomic_DNA"/>
</dbReference>
<dbReference type="InParanoid" id="E9GWB9"/>
<dbReference type="HOGENOM" id="CLU_1355883_0_0_1"/>
<evidence type="ECO:0000313" key="2">
    <source>
        <dbReference type="Proteomes" id="UP000000305"/>
    </source>
</evidence>
<reference evidence="1 2" key="1">
    <citation type="journal article" date="2011" name="Science">
        <title>The ecoresponsive genome of Daphnia pulex.</title>
        <authorList>
            <person name="Colbourne J.K."/>
            <person name="Pfrender M.E."/>
            <person name="Gilbert D."/>
            <person name="Thomas W.K."/>
            <person name="Tucker A."/>
            <person name="Oakley T.H."/>
            <person name="Tokishita S."/>
            <person name="Aerts A."/>
            <person name="Arnold G.J."/>
            <person name="Basu M.K."/>
            <person name="Bauer D.J."/>
            <person name="Caceres C.E."/>
            <person name="Carmel L."/>
            <person name="Casola C."/>
            <person name="Choi J.H."/>
            <person name="Detter J.C."/>
            <person name="Dong Q."/>
            <person name="Dusheyko S."/>
            <person name="Eads B.D."/>
            <person name="Frohlich T."/>
            <person name="Geiler-Samerotte K.A."/>
            <person name="Gerlach D."/>
            <person name="Hatcher P."/>
            <person name="Jogdeo S."/>
            <person name="Krijgsveld J."/>
            <person name="Kriventseva E.V."/>
            <person name="Kultz D."/>
            <person name="Laforsch C."/>
            <person name="Lindquist E."/>
            <person name="Lopez J."/>
            <person name="Manak J.R."/>
            <person name="Muller J."/>
            <person name="Pangilinan J."/>
            <person name="Patwardhan R.P."/>
            <person name="Pitluck S."/>
            <person name="Pritham E.J."/>
            <person name="Rechtsteiner A."/>
            <person name="Rho M."/>
            <person name="Rogozin I.B."/>
            <person name="Sakarya O."/>
            <person name="Salamov A."/>
            <person name="Schaack S."/>
            <person name="Shapiro H."/>
            <person name="Shiga Y."/>
            <person name="Skalitzky C."/>
            <person name="Smith Z."/>
            <person name="Souvorov A."/>
            <person name="Sung W."/>
            <person name="Tang Z."/>
            <person name="Tsuchiya D."/>
            <person name="Tu H."/>
            <person name="Vos H."/>
            <person name="Wang M."/>
            <person name="Wolf Y.I."/>
            <person name="Yamagata H."/>
            <person name="Yamada T."/>
            <person name="Ye Y."/>
            <person name="Shaw J.R."/>
            <person name="Andrews J."/>
            <person name="Crease T.J."/>
            <person name="Tang H."/>
            <person name="Lucas S.M."/>
            <person name="Robertson H.M."/>
            <person name="Bork P."/>
            <person name="Koonin E.V."/>
            <person name="Zdobnov E.M."/>
            <person name="Grigoriev I.V."/>
            <person name="Lynch M."/>
            <person name="Boore J.L."/>
        </authorList>
    </citation>
    <scope>NUCLEOTIDE SEQUENCE [LARGE SCALE GENOMIC DNA]</scope>
</reference>